<organism evidence="6 7">
    <name type="scientific">Gracilibacillus boraciitolerans JCM 21714</name>
    <dbReference type="NCBI Taxonomy" id="1298598"/>
    <lineage>
        <taxon>Bacteria</taxon>
        <taxon>Bacillati</taxon>
        <taxon>Bacillota</taxon>
        <taxon>Bacilli</taxon>
        <taxon>Bacillales</taxon>
        <taxon>Bacillaceae</taxon>
        <taxon>Gracilibacillus</taxon>
    </lineage>
</organism>
<dbReference type="EMBL" id="BAVS01000014">
    <property type="protein sequence ID" value="GAE93586.1"/>
    <property type="molecule type" value="Genomic_DNA"/>
</dbReference>
<dbReference type="Gene3D" id="3.40.190.10">
    <property type="entry name" value="Periplasmic binding protein-like II"/>
    <property type="match status" value="1"/>
</dbReference>
<keyword evidence="4" id="KW-0732">Signal</keyword>
<dbReference type="InterPro" id="IPR039424">
    <property type="entry name" value="SBP_5"/>
</dbReference>
<evidence type="ECO:0000256" key="4">
    <source>
        <dbReference type="ARBA" id="ARBA00022729"/>
    </source>
</evidence>
<evidence type="ECO:0000256" key="2">
    <source>
        <dbReference type="ARBA" id="ARBA00005695"/>
    </source>
</evidence>
<name>W4VKB3_9BACI</name>
<dbReference type="PANTHER" id="PTHR30290:SF10">
    <property type="entry name" value="PERIPLASMIC OLIGOPEPTIDE-BINDING PROTEIN-RELATED"/>
    <property type="match status" value="1"/>
</dbReference>
<reference evidence="6 7" key="1">
    <citation type="journal article" date="2014" name="Genome Announc.">
        <title>Draft Genome Sequence of the Boron-Tolerant and Moderately Halotolerant Bacterium Gracilibacillus boraciitolerans JCM 21714T.</title>
        <authorList>
            <person name="Ahmed I."/>
            <person name="Oshima K."/>
            <person name="Suda W."/>
            <person name="Kitamura K."/>
            <person name="Iida T."/>
            <person name="Ohmori Y."/>
            <person name="Fujiwara T."/>
            <person name="Hattori M."/>
            <person name="Ohkuma M."/>
        </authorList>
    </citation>
    <scope>NUCLEOTIDE SEQUENCE [LARGE SCALE GENOMIC DNA]</scope>
    <source>
        <strain evidence="6 7">JCM 21714</strain>
    </source>
</reference>
<comment type="subcellular location">
    <subcellularLocation>
        <location evidence="1">Cell envelope</location>
    </subcellularLocation>
</comment>
<dbReference type="GO" id="GO:1904680">
    <property type="term" value="F:peptide transmembrane transporter activity"/>
    <property type="evidence" value="ECO:0007669"/>
    <property type="project" value="TreeGrafter"/>
</dbReference>
<evidence type="ECO:0000313" key="7">
    <source>
        <dbReference type="Proteomes" id="UP000019102"/>
    </source>
</evidence>
<accession>W4VKB3</accession>
<dbReference type="STRING" id="1298598.JCM21714_2684"/>
<dbReference type="GO" id="GO:0030313">
    <property type="term" value="C:cell envelope"/>
    <property type="evidence" value="ECO:0007669"/>
    <property type="project" value="UniProtKB-SubCell"/>
</dbReference>
<proteinExistence type="inferred from homology"/>
<dbReference type="PANTHER" id="PTHR30290">
    <property type="entry name" value="PERIPLASMIC BINDING COMPONENT OF ABC TRANSPORTER"/>
    <property type="match status" value="1"/>
</dbReference>
<dbReference type="InterPro" id="IPR000914">
    <property type="entry name" value="SBP_5_dom"/>
</dbReference>
<dbReference type="Pfam" id="PF00496">
    <property type="entry name" value="SBP_bac_5"/>
    <property type="match status" value="1"/>
</dbReference>
<evidence type="ECO:0000313" key="6">
    <source>
        <dbReference type="EMBL" id="GAE93586.1"/>
    </source>
</evidence>
<comment type="similarity">
    <text evidence="2">Belongs to the bacterial solute-binding protein 5 family.</text>
</comment>
<dbReference type="Proteomes" id="UP000019102">
    <property type="component" value="Unassembled WGS sequence"/>
</dbReference>
<dbReference type="OrthoDB" id="9801912at2"/>
<evidence type="ECO:0000256" key="1">
    <source>
        <dbReference type="ARBA" id="ARBA00004196"/>
    </source>
</evidence>
<sequence length="251" mass="28447">MNQASLENSDKMQNLNFRKAIAKAFDKQAYIDVAYGNDSVPVDYFVPTGLTEHPETGEDFQQGNDVLSYDKEAAQELWNKAKEELNFEEVTLSFLGGDDDVAKTITEFMKTELESNLEGLSIKTVNVPWAQQLDLMRDKDFDLAASGWGPDYKDAISFIDLWVTDGENNDVAYSNEEYDEIVKSVKGELATEPVARFEEMQKAEKIALEEAVIAPPVMQRKTTVLTKDNVKGYDHFNPFGNNYSYKYIDIE</sequence>
<evidence type="ECO:0000259" key="5">
    <source>
        <dbReference type="Pfam" id="PF00496"/>
    </source>
</evidence>
<dbReference type="SUPFAM" id="SSF53850">
    <property type="entry name" value="Periplasmic binding protein-like II"/>
    <property type="match status" value="1"/>
</dbReference>
<keyword evidence="7" id="KW-1185">Reference proteome</keyword>
<dbReference type="FunFam" id="3.10.105.10:FF:000001">
    <property type="entry name" value="Oligopeptide ABC transporter, oligopeptide-binding protein"/>
    <property type="match status" value="1"/>
</dbReference>
<dbReference type="GO" id="GO:0015833">
    <property type="term" value="P:peptide transport"/>
    <property type="evidence" value="ECO:0007669"/>
    <property type="project" value="TreeGrafter"/>
</dbReference>
<dbReference type="eggNOG" id="COG4166">
    <property type="taxonomic scope" value="Bacteria"/>
</dbReference>
<evidence type="ECO:0000256" key="3">
    <source>
        <dbReference type="ARBA" id="ARBA00022448"/>
    </source>
</evidence>
<feature type="domain" description="Solute-binding protein family 5" evidence="5">
    <location>
        <begin position="9"/>
        <end position="169"/>
    </location>
</feature>
<keyword evidence="3" id="KW-0813">Transport</keyword>
<gene>
    <name evidence="6" type="ORF">JCM21714_2684</name>
</gene>
<dbReference type="Gene3D" id="3.10.105.10">
    <property type="entry name" value="Dipeptide-binding Protein, Domain 3"/>
    <property type="match status" value="1"/>
</dbReference>
<dbReference type="AlphaFoldDB" id="W4VKB3"/>
<protein>
    <submittedName>
        <fullName evidence="6">Oligopeptide ABC transporter</fullName>
    </submittedName>
</protein>
<comment type="caution">
    <text evidence="6">The sequence shown here is derived from an EMBL/GenBank/DDBJ whole genome shotgun (WGS) entry which is preliminary data.</text>
</comment>